<feature type="region of interest" description="Disordered" evidence="2">
    <location>
        <begin position="1"/>
        <end position="27"/>
    </location>
</feature>
<reference evidence="3 4" key="1">
    <citation type="submission" date="2020-01" db="EMBL/GenBank/DDBJ databases">
        <title>Identification and distribution of gene clusters putatively required for synthesis of sphingolipid metabolism inhibitors in phylogenetically diverse species of the filamentous fungus Fusarium.</title>
        <authorList>
            <person name="Kim H.-S."/>
            <person name="Busman M."/>
            <person name="Brown D.W."/>
            <person name="Divon H."/>
            <person name="Uhlig S."/>
            <person name="Proctor R.H."/>
        </authorList>
    </citation>
    <scope>NUCLEOTIDE SEQUENCE [LARGE SCALE GENOMIC DNA]</scope>
    <source>
        <strain evidence="3 4">NRRL 20459</strain>
    </source>
</reference>
<dbReference type="PANTHER" id="PTHR43591">
    <property type="entry name" value="METHYLTRANSFERASE"/>
    <property type="match status" value="1"/>
</dbReference>
<comment type="similarity">
    <text evidence="1">Belongs to the methyltransferase superfamily. LaeA methyltransferase family.</text>
</comment>
<dbReference type="Gene3D" id="3.40.50.150">
    <property type="entry name" value="Vaccinia Virus protein VP39"/>
    <property type="match status" value="1"/>
</dbReference>
<keyword evidence="4" id="KW-1185">Reference proteome</keyword>
<dbReference type="CDD" id="cd02440">
    <property type="entry name" value="AdoMet_MTases"/>
    <property type="match status" value="1"/>
</dbReference>
<gene>
    <name evidence="3" type="ORF">FALBO_4742</name>
</gene>
<dbReference type="GO" id="GO:0008168">
    <property type="term" value="F:methyltransferase activity"/>
    <property type="evidence" value="ECO:0007669"/>
    <property type="project" value="UniProtKB-KW"/>
</dbReference>
<dbReference type="PANTHER" id="PTHR43591:SF10">
    <property type="entry name" value="ABC TRANSMEMBRANE TYPE-1 DOMAIN-CONTAINING PROTEIN-RELATED"/>
    <property type="match status" value="1"/>
</dbReference>
<feature type="region of interest" description="Disordered" evidence="2">
    <location>
        <begin position="338"/>
        <end position="359"/>
    </location>
</feature>
<evidence type="ECO:0000313" key="4">
    <source>
        <dbReference type="Proteomes" id="UP000554235"/>
    </source>
</evidence>
<dbReference type="SUPFAM" id="SSF53335">
    <property type="entry name" value="S-adenosyl-L-methionine-dependent methyltransferases"/>
    <property type="match status" value="1"/>
</dbReference>
<comment type="caution">
    <text evidence="3">The sequence shown here is derived from an EMBL/GenBank/DDBJ whole genome shotgun (WGS) entry which is preliminary data.</text>
</comment>
<sequence>MTSQEQPIIESDPHVVGSLGNEDNDDVDSIADSASLRDSTASITSSILNYRTINGQKYQASKTTEYWAPTDDQHVEGFDVAHHFTMMLLNDKLFSAPIVDNPQAILDVGTGTGIWAIDMADEYPSAEVIGTDISAVQPDWVPPNCHFQIDDAQLDWTFRPNYFDLVHTRYLYGAIDDWHKFYRQALTHLKPGGYFEHIDFDLETRSENPRFRDDPEHIFKKWAQLFFEAGDKVGRTFRWPVGGKHVEEMRKTGFVDVVHKQWKVPIGGWPRDPRLKKIGLYNGHYIDQSLEGYAVYPIGQVLGWSFDEVTVLVSKMREAIRNPKSLPYLVVHGVYGRKPEDMVSPAPPPEKSPSRPTGN</sequence>
<protein>
    <submittedName>
        <fullName evidence="3">S-adenosyl-L-methionine-dependent methyltransferase</fullName>
    </submittedName>
</protein>
<evidence type="ECO:0000256" key="1">
    <source>
        <dbReference type="ARBA" id="ARBA00038158"/>
    </source>
</evidence>
<dbReference type="OrthoDB" id="2013972at2759"/>
<dbReference type="EMBL" id="JAADYS010000628">
    <property type="protein sequence ID" value="KAF4468369.1"/>
    <property type="molecule type" value="Genomic_DNA"/>
</dbReference>
<dbReference type="InterPro" id="IPR029063">
    <property type="entry name" value="SAM-dependent_MTases_sf"/>
</dbReference>
<dbReference type="GO" id="GO:0032259">
    <property type="term" value="P:methylation"/>
    <property type="evidence" value="ECO:0007669"/>
    <property type="project" value="UniProtKB-KW"/>
</dbReference>
<keyword evidence="3" id="KW-0808">Transferase</keyword>
<name>A0A8H4LJ11_9HYPO</name>
<dbReference type="Proteomes" id="UP000554235">
    <property type="component" value="Unassembled WGS sequence"/>
</dbReference>
<evidence type="ECO:0000313" key="3">
    <source>
        <dbReference type="EMBL" id="KAF4468369.1"/>
    </source>
</evidence>
<keyword evidence="3" id="KW-0489">Methyltransferase</keyword>
<dbReference type="Pfam" id="PF13489">
    <property type="entry name" value="Methyltransf_23"/>
    <property type="match status" value="1"/>
</dbReference>
<evidence type="ECO:0000256" key="2">
    <source>
        <dbReference type="SAM" id="MobiDB-lite"/>
    </source>
</evidence>
<dbReference type="AlphaFoldDB" id="A0A8H4LJ11"/>
<proteinExistence type="inferred from homology"/>
<accession>A0A8H4LJ11</accession>
<organism evidence="3 4">
    <name type="scientific">Fusarium albosuccineum</name>
    <dbReference type="NCBI Taxonomy" id="1237068"/>
    <lineage>
        <taxon>Eukaryota</taxon>
        <taxon>Fungi</taxon>
        <taxon>Dikarya</taxon>
        <taxon>Ascomycota</taxon>
        <taxon>Pezizomycotina</taxon>
        <taxon>Sordariomycetes</taxon>
        <taxon>Hypocreomycetidae</taxon>
        <taxon>Hypocreales</taxon>
        <taxon>Nectriaceae</taxon>
        <taxon>Fusarium</taxon>
        <taxon>Fusarium decemcellulare species complex</taxon>
    </lineage>
</organism>